<reference evidence="1 2" key="1">
    <citation type="submission" date="2018-06" db="EMBL/GenBank/DDBJ databases">
        <title>Bacteria isolated from soil of Wuhan.</title>
        <authorList>
            <person name="Wei X."/>
            <person name="Chunhua H."/>
        </authorList>
    </citation>
    <scope>NUCLEOTIDE SEQUENCE [LARGE SCALE GENOMIC DNA]</scope>
    <source>
        <strain evidence="2">xwS2</strain>
    </source>
</reference>
<evidence type="ECO:0000313" key="1">
    <source>
        <dbReference type="EMBL" id="RWU24971.1"/>
    </source>
</evidence>
<comment type="caution">
    <text evidence="1">The sequence shown here is derived from an EMBL/GenBank/DDBJ whole genome shotgun (WGS) entry which is preliminary data.</text>
</comment>
<protein>
    <submittedName>
        <fullName evidence="1">Uncharacterized protein</fullName>
    </submittedName>
</protein>
<dbReference type="EMBL" id="QJRG01000034">
    <property type="protein sequence ID" value="RWU24971.1"/>
    <property type="molecule type" value="Genomic_DNA"/>
</dbReference>
<dbReference type="AlphaFoldDB" id="A0A443ZVL5"/>
<accession>A0A443ZVL5</accession>
<gene>
    <name evidence="1" type="ORF">DM813_04310</name>
</gene>
<proteinExistence type="predicted"/>
<dbReference type="Proteomes" id="UP000288983">
    <property type="component" value="Unassembled WGS sequence"/>
</dbReference>
<evidence type="ECO:0000313" key="2">
    <source>
        <dbReference type="Proteomes" id="UP000288983"/>
    </source>
</evidence>
<organism evidence="1 2">
    <name type="scientific">Pseudomonas alkylphenolica</name>
    <dbReference type="NCBI Taxonomy" id="237609"/>
    <lineage>
        <taxon>Bacteria</taxon>
        <taxon>Pseudomonadati</taxon>
        <taxon>Pseudomonadota</taxon>
        <taxon>Gammaproteobacteria</taxon>
        <taxon>Pseudomonadales</taxon>
        <taxon>Pseudomonadaceae</taxon>
        <taxon>Pseudomonas</taxon>
    </lineage>
</organism>
<name>A0A443ZVL5_9PSED</name>
<sequence>MTQKMPPSKFLTSPAESDFQLGISFFTKPHLREREFVNMRRPQHYNTVFVSVTSDFMTSISVDDKTLDLTGSQARSLAVQILKFVGNEE</sequence>